<reference evidence="4" key="1">
    <citation type="submission" date="2018-05" db="EMBL/GenBank/DDBJ databases">
        <authorList>
            <person name="Lanie J.A."/>
            <person name="Ng W.-L."/>
            <person name="Kazmierczak K.M."/>
            <person name="Andrzejewski T.M."/>
            <person name="Davidsen T.M."/>
            <person name="Wayne K.J."/>
            <person name="Tettelin H."/>
            <person name="Glass J.I."/>
            <person name="Rusch D."/>
            <person name="Podicherti R."/>
            <person name="Tsui H.-C.T."/>
            <person name="Winkler M.E."/>
        </authorList>
    </citation>
    <scope>NUCLEOTIDE SEQUENCE</scope>
</reference>
<dbReference type="Gene3D" id="2.40.50.140">
    <property type="entry name" value="Nucleic acid-binding proteins"/>
    <property type="match status" value="1"/>
</dbReference>
<keyword evidence="2 3" id="KW-0472">Membrane</keyword>
<comment type="subcellular location">
    <subcellularLocation>
        <location evidence="1">Membrane</location>
    </subcellularLocation>
</comment>
<sequence length="142" mass="15787">MARHKILIAIIGISIITAFWITYVTLNPDQNGTGMMKFLSVYELRTTQESSRVRVGGKVATGSIIISATDRLDASFNLAQGEASIPVKFYGTRPDLFKDDAEIIVEGNYHSGMFKADQLQVKCASRYEGNLRDESSYNLDEL</sequence>
<dbReference type="EMBL" id="UINC01040417">
    <property type="protein sequence ID" value="SVB40260.1"/>
    <property type="molecule type" value="Genomic_DNA"/>
</dbReference>
<dbReference type="InterPro" id="IPR012340">
    <property type="entry name" value="NA-bd_OB-fold"/>
</dbReference>
<dbReference type="InterPro" id="IPR036127">
    <property type="entry name" value="CcmE-like_sf"/>
</dbReference>
<accession>A0A382DP77</accession>
<dbReference type="GO" id="GO:0005886">
    <property type="term" value="C:plasma membrane"/>
    <property type="evidence" value="ECO:0007669"/>
    <property type="project" value="InterPro"/>
</dbReference>
<gene>
    <name evidence="4" type="ORF">METZ01_LOCUS193114</name>
</gene>
<keyword evidence="3" id="KW-0812">Transmembrane</keyword>
<organism evidence="4">
    <name type="scientific">marine metagenome</name>
    <dbReference type="NCBI Taxonomy" id="408172"/>
    <lineage>
        <taxon>unclassified sequences</taxon>
        <taxon>metagenomes</taxon>
        <taxon>ecological metagenomes</taxon>
    </lineage>
</organism>
<dbReference type="GO" id="GO:0017003">
    <property type="term" value="P:protein-heme linkage"/>
    <property type="evidence" value="ECO:0007669"/>
    <property type="project" value="InterPro"/>
</dbReference>
<feature type="transmembrane region" description="Helical" evidence="3">
    <location>
        <begin position="6"/>
        <end position="26"/>
    </location>
</feature>
<dbReference type="InterPro" id="IPR004329">
    <property type="entry name" value="CcmE"/>
</dbReference>
<keyword evidence="3" id="KW-1133">Transmembrane helix</keyword>
<dbReference type="Pfam" id="PF03100">
    <property type="entry name" value="CcmE"/>
    <property type="match status" value="1"/>
</dbReference>
<evidence type="ECO:0008006" key="5">
    <source>
        <dbReference type="Google" id="ProtNLM"/>
    </source>
</evidence>
<evidence type="ECO:0000256" key="1">
    <source>
        <dbReference type="ARBA" id="ARBA00004370"/>
    </source>
</evidence>
<evidence type="ECO:0000313" key="4">
    <source>
        <dbReference type="EMBL" id="SVB40260.1"/>
    </source>
</evidence>
<evidence type="ECO:0000256" key="2">
    <source>
        <dbReference type="ARBA" id="ARBA00023136"/>
    </source>
</evidence>
<proteinExistence type="predicted"/>
<protein>
    <recommendedName>
        <fullName evidence="5">Cytochrome c-type biogenesis protein CcmE</fullName>
    </recommendedName>
</protein>
<evidence type="ECO:0000256" key="3">
    <source>
        <dbReference type="SAM" id="Phobius"/>
    </source>
</evidence>
<dbReference type="GO" id="GO:0020037">
    <property type="term" value="F:heme binding"/>
    <property type="evidence" value="ECO:0007669"/>
    <property type="project" value="InterPro"/>
</dbReference>
<dbReference type="SUPFAM" id="SSF82093">
    <property type="entry name" value="Heme chaperone CcmE"/>
    <property type="match status" value="1"/>
</dbReference>
<name>A0A382DP77_9ZZZZ</name>
<dbReference type="GO" id="GO:0017004">
    <property type="term" value="P:cytochrome complex assembly"/>
    <property type="evidence" value="ECO:0007669"/>
    <property type="project" value="InterPro"/>
</dbReference>
<dbReference type="AlphaFoldDB" id="A0A382DP77"/>